<keyword evidence="1" id="KW-0472">Membrane</keyword>
<dbReference type="EMBL" id="JAJGAK010000001">
    <property type="protein sequence ID" value="MCC8361704.1"/>
    <property type="molecule type" value="Genomic_DNA"/>
</dbReference>
<dbReference type="RefSeq" id="WP_230525357.1">
    <property type="nucleotide sequence ID" value="NZ_JAJGAK010000001.1"/>
</dbReference>
<accession>A0ABS8JDR5</accession>
<evidence type="ECO:0000256" key="1">
    <source>
        <dbReference type="SAM" id="Phobius"/>
    </source>
</evidence>
<dbReference type="Proteomes" id="UP001165293">
    <property type="component" value="Unassembled WGS sequence"/>
</dbReference>
<keyword evidence="1" id="KW-1133">Transmembrane helix</keyword>
<proteinExistence type="predicted"/>
<gene>
    <name evidence="2" type="ORF">LK996_01215</name>
</gene>
<feature type="transmembrane region" description="Helical" evidence="1">
    <location>
        <begin position="215"/>
        <end position="231"/>
    </location>
</feature>
<comment type="caution">
    <text evidence="2">The sequence shown here is derived from an EMBL/GenBank/DDBJ whole genome shotgun (WGS) entry which is preliminary data.</text>
</comment>
<keyword evidence="3" id="KW-1185">Reference proteome</keyword>
<reference evidence="2" key="1">
    <citation type="submission" date="2021-10" db="EMBL/GenBank/DDBJ databases">
        <authorList>
            <person name="Lyu M."/>
            <person name="Wang X."/>
            <person name="Meng X."/>
            <person name="Xu K."/>
        </authorList>
    </citation>
    <scope>NUCLEOTIDE SEQUENCE</scope>
    <source>
        <strain evidence="2">A6</strain>
    </source>
</reference>
<organism evidence="2 3">
    <name type="scientific">Noviluteimonas lactosilytica</name>
    <dbReference type="NCBI Taxonomy" id="2888523"/>
    <lineage>
        <taxon>Bacteria</taxon>
        <taxon>Pseudomonadati</taxon>
        <taxon>Pseudomonadota</taxon>
        <taxon>Gammaproteobacteria</taxon>
        <taxon>Lysobacterales</taxon>
        <taxon>Lysobacteraceae</taxon>
        <taxon>Noviluteimonas</taxon>
    </lineage>
</organism>
<feature type="transmembrane region" description="Helical" evidence="1">
    <location>
        <begin position="118"/>
        <end position="136"/>
    </location>
</feature>
<evidence type="ECO:0008006" key="4">
    <source>
        <dbReference type="Google" id="ProtNLM"/>
    </source>
</evidence>
<feature type="transmembrane region" description="Helical" evidence="1">
    <location>
        <begin position="184"/>
        <end position="209"/>
    </location>
</feature>
<protein>
    <recommendedName>
        <fullName evidence="4">DUF2812 domain-containing protein</fullName>
    </recommendedName>
</protein>
<evidence type="ECO:0000313" key="2">
    <source>
        <dbReference type="EMBL" id="MCC8361704.1"/>
    </source>
</evidence>
<feature type="transmembrane region" description="Helical" evidence="1">
    <location>
        <begin position="148"/>
        <end position="172"/>
    </location>
</feature>
<evidence type="ECO:0000313" key="3">
    <source>
        <dbReference type="Proteomes" id="UP001165293"/>
    </source>
</evidence>
<keyword evidence="1" id="KW-0812">Transmembrane</keyword>
<name>A0ABS8JDR5_9GAMM</name>
<sequence length="234" mass="25817">MDDQPYWPSYGEVQAVLAKWASDQPAIRRVVSFGGPLRVDGSLDLVFEVDERALKTAYGADAAWQSAERDWHEQLQCALPYALTLRKSNGGFDPITKKGLGDGQPYYVMQSLVRRENMTSGVMFIAFAALDAWVLMNGEVPAGTWKYWLFLLGGIGFFCAGALALVASVRNWSLSKSNRTFETALAWAVGTPFLLVGIAIAAWLLFYVAGWLHSIPAWAAVIIVLLVILLLKKK</sequence>